<name>A0A673SUT8_SURSU</name>
<evidence type="ECO:0000256" key="2">
    <source>
        <dbReference type="ARBA" id="ARBA00010922"/>
    </source>
</evidence>
<dbReference type="Ensembl" id="ENSSSUT00005005695.1">
    <property type="protein sequence ID" value="ENSSSUP00005004922.1"/>
    <property type="gene ID" value="ENSSSUG00005003218.1"/>
</dbReference>
<reference evidence="12 13" key="1">
    <citation type="submission" date="2019-05" db="EMBL/GenBank/DDBJ databases">
        <title>A Chromosome-scale Meerkat (S. suricatta) Genome Assembly.</title>
        <authorList>
            <person name="Dudchenko O."/>
            <person name="Lieberman Aiden E."/>
            <person name="Tung J."/>
            <person name="Barreiro L.B."/>
            <person name="Clutton-Brock T.H."/>
        </authorList>
    </citation>
    <scope>NUCLEOTIDE SEQUENCE [LARGE SCALE GENOMIC DNA]</scope>
</reference>
<keyword evidence="3" id="KW-0540">Nuclease</keyword>
<evidence type="ECO:0000256" key="3">
    <source>
        <dbReference type="ARBA" id="ARBA00022722"/>
    </source>
</evidence>
<feature type="domain" description="Rege-1 UBA-like" evidence="11">
    <location>
        <begin position="4"/>
        <end position="44"/>
    </location>
</feature>
<keyword evidence="5" id="KW-0255">Endonuclease</keyword>
<evidence type="ECO:0000256" key="7">
    <source>
        <dbReference type="ARBA" id="ARBA00022801"/>
    </source>
</evidence>
<dbReference type="GO" id="GO:0005634">
    <property type="term" value="C:nucleus"/>
    <property type="evidence" value="ECO:0007669"/>
    <property type="project" value="TreeGrafter"/>
</dbReference>
<comment type="similarity">
    <text evidence="2">Belongs to the ZC3H12 family.</text>
</comment>
<dbReference type="GO" id="GO:0008270">
    <property type="term" value="F:zinc ion binding"/>
    <property type="evidence" value="ECO:0007669"/>
    <property type="project" value="UniProtKB-KW"/>
</dbReference>
<feature type="domain" description="RNase NYN" evidence="10">
    <location>
        <begin position="90"/>
        <end position="142"/>
    </location>
</feature>
<organism evidence="12 13">
    <name type="scientific">Suricata suricatta</name>
    <name type="common">Meerkat</name>
    <dbReference type="NCBI Taxonomy" id="37032"/>
    <lineage>
        <taxon>Eukaryota</taxon>
        <taxon>Metazoa</taxon>
        <taxon>Chordata</taxon>
        <taxon>Craniata</taxon>
        <taxon>Vertebrata</taxon>
        <taxon>Euteleostomi</taxon>
        <taxon>Mammalia</taxon>
        <taxon>Eutheria</taxon>
        <taxon>Laurasiatheria</taxon>
        <taxon>Carnivora</taxon>
        <taxon>Feliformia</taxon>
        <taxon>Herpestidae</taxon>
        <taxon>Suricata</taxon>
    </lineage>
</organism>
<evidence type="ECO:0000256" key="1">
    <source>
        <dbReference type="ARBA" id="ARBA00001946"/>
    </source>
</evidence>
<keyword evidence="6" id="KW-0863">Zinc-finger</keyword>
<dbReference type="InterPro" id="IPR051101">
    <property type="entry name" value="ZC3H12/N4BP1_RNase_Reg"/>
</dbReference>
<protein>
    <recommendedName>
        <fullName evidence="14">Zinc finger CCCH-type containing 12D</fullName>
    </recommendedName>
</protein>
<reference evidence="12" key="3">
    <citation type="submission" date="2025-09" db="UniProtKB">
        <authorList>
            <consortium name="Ensembl"/>
        </authorList>
    </citation>
    <scope>IDENTIFICATION</scope>
</reference>
<dbReference type="InterPro" id="IPR040546">
    <property type="entry name" value="Rege-1_UBA-like"/>
</dbReference>
<keyword evidence="8" id="KW-0862">Zinc</keyword>
<reference evidence="12" key="2">
    <citation type="submission" date="2025-08" db="UniProtKB">
        <authorList>
            <consortium name="Ensembl"/>
        </authorList>
    </citation>
    <scope>IDENTIFICATION</scope>
</reference>
<dbReference type="OMA" id="NEWRSMF"/>
<evidence type="ECO:0000313" key="13">
    <source>
        <dbReference type="Proteomes" id="UP000472268"/>
    </source>
</evidence>
<dbReference type="GO" id="GO:0016787">
    <property type="term" value="F:hydrolase activity"/>
    <property type="evidence" value="ECO:0007669"/>
    <property type="project" value="UniProtKB-KW"/>
</dbReference>
<evidence type="ECO:0000256" key="4">
    <source>
        <dbReference type="ARBA" id="ARBA00022723"/>
    </source>
</evidence>
<dbReference type="Pfam" id="PF11977">
    <property type="entry name" value="RNase_Zc3h12a"/>
    <property type="match status" value="1"/>
</dbReference>
<evidence type="ECO:0000256" key="5">
    <source>
        <dbReference type="ARBA" id="ARBA00022759"/>
    </source>
</evidence>
<dbReference type="PANTHER" id="PTHR12876:SF11">
    <property type="entry name" value="RIBONUCLEASE ZC3H12D-RELATED"/>
    <property type="match status" value="1"/>
</dbReference>
<proteinExistence type="inferred from homology"/>
<dbReference type="PANTHER" id="PTHR12876">
    <property type="entry name" value="N4BP1-RELATED"/>
    <property type="match status" value="1"/>
</dbReference>
<dbReference type="GO" id="GO:0003729">
    <property type="term" value="F:mRNA binding"/>
    <property type="evidence" value="ECO:0007669"/>
    <property type="project" value="TreeGrafter"/>
</dbReference>
<dbReference type="GO" id="GO:0004521">
    <property type="term" value="F:RNA endonuclease activity"/>
    <property type="evidence" value="ECO:0007669"/>
    <property type="project" value="TreeGrafter"/>
</dbReference>
<evidence type="ECO:0000256" key="9">
    <source>
        <dbReference type="ARBA" id="ARBA00022842"/>
    </source>
</evidence>
<keyword evidence="4" id="KW-0479">Metal-binding</keyword>
<keyword evidence="9" id="KW-0460">Magnesium</keyword>
<sequence>MERSSKMEFFQKLGYGREDVVRVLGKLGEDALVNDVLQELIQTGSRPGAQESGAAPLLVPRGSCGPLDPAHCGLPTELEEDRGCPASSFRPIVIDGSNVAMSHGNKEAFSCRGIQLAVDWFRDRGHTYIKVFVPSWRKDPPRSDTPIRGMLGRIEAHEASPH</sequence>
<evidence type="ECO:0000256" key="6">
    <source>
        <dbReference type="ARBA" id="ARBA00022771"/>
    </source>
</evidence>
<keyword evidence="7" id="KW-0378">Hydrolase</keyword>
<dbReference type="Proteomes" id="UP000472268">
    <property type="component" value="Chromosome 7"/>
</dbReference>
<comment type="cofactor">
    <cofactor evidence="1">
        <name>Mg(2+)</name>
        <dbReference type="ChEBI" id="CHEBI:18420"/>
    </cofactor>
</comment>
<keyword evidence="13" id="KW-1185">Reference proteome</keyword>
<dbReference type="GO" id="GO:0036464">
    <property type="term" value="C:cytoplasmic ribonucleoprotein granule"/>
    <property type="evidence" value="ECO:0007669"/>
    <property type="project" value="TreeGrafter"/>
</dbReference>
<evidence type="ECO:0000259" key="10">
    <source>
        <dbReference type="Pfam" id="PF11977"/>
    </source>
</evidence>
<dbReference type="AlphaFoldDB" id="A0A673SUT8"/>
<evidence type="ECO:0000313" key="12">
    <source>
        <dbReference type="Ensembl" id="ENSSSUP00005004922.1"/>
    </source>
</evidence>
<dbReference type="Pfam" id="PF18039">
    <property type="entry name" value="UBA_6"/>
    <property type="match status" value="1"/>
</dbReference>
<dbReference type="Gene3D" id="3.40.50.11980">
    <property type="match status" value="1"/>
</dbReference>
<evidence type="ECO:0000256" key="8">
    <source>
        <dbReference type="ARBA" id="ARBA00022833"/>
    </source>
</evidence>
<evidence type="ECO:0008006" key="14">
    <source>
        <dbReference type="Google" id="ProtNLM"/>
    </source>
</evidence>
<dbReference type="InterPro" id="IPR021869">
    <property type="entry name" value="RNase_Zc3h12_NYN"/>
</dbReference>
<accession>A0A673SUT8</accession>
<evidence type="ECO:0000259" key="11">
    <source>
        <dbReference type="Pfam" id="PF18039"/>
    </source>
</evidence>